<dbReference type="Pfam" id="PF01648">
    <property type="entry name" value="ACPS"/>
    <property type="match status" value="1"/>
</dbReference>
<evidence type="ECO:0000256" key="3">
    <source>
        <dbReference type="ARBA" id="ARBA00022679"/>
    </source>
</evidence>
<name>A0ABW5S112_9BACL</name>
<keyword evidence="4" id="KW-0479">Metal-binding</keyword>
<keyword evidence="10" id="KW-1185">Reference proteome</keyword>
<comment type="caution">
    <text evidence="9">The sequence shown here is derived from an EMBL/GenBank/DDBJ whole genome shotgun (WGS) entry which is preliminary data.</text>
</comment>
<evidence type="ECO:0000256" key="4">
    <source>
        <dbReference type="ARBA" id="ARBA00022723"/>
    </source>
</evidence>
<sequence length="230" mass="27196">MKIIAVHLGDNLMQTDISKLISFVSETRKKQIKRFIREKDQCSSLIGELMVRRYLEIKLRMDSKNLTFNYNKYGKPFLKHINNFQFNISHSGDWVVCAFDKKPIGVDIERVTSVDLCIAKKFFSKKEYYQLLQKNPKEKLSSFFKYWTAKESYIKAIGKGLSMPLNSFYAAIHKEKIVFHSFENNDKWFGKIFNIDLAYKLSICSRTNLFPEQVSILQDKEIYKYFTIKE</sequence>
<evidence type="ECO:0000256" key="1">
    <source>
        <dbReference type="ARBA" id="ARBA00001946"/>
    </source>
</evidence>
<dbReference type="SUPFAM" id="SSF56214">
    <property type="entry name" value="4'-phosphopantetheinyl transferase"/>
    <property type="match status" value="2"/>
</dbReference>
<evidence type="ECO:0000256" key="2">
    <source>
        <dbReference type="ARBA" id="ARBA00010990"/>
    </source>
</evidence>
<accession>A0ABW5S112</accession>
<feature type="domain" description="4'-phosphopantetheinyl transferase N-terminal" evidence="8">
    <location>
        <begin position="15"/>
        <end position="98"/>
    </location>
</feature>
<dbReference type="InterPro" id="IPR004568">
    <property type="entry name" value="Ppantetheine-prot_Trfase_dom"/>
</dbReference>
<dbReference type="InterPro" id="IPR055066">
    <property type="entry name" value="AASDHPPT_N"/>
</dbReference>
<keyword evidence="5" id="KW-0460">Magnesium</keyword>
<reference evidence="10" key="1">
    <citation type="journal article" date="2019" name="Int. J. Syst. Evol. Microbiol.">
        <title>The Global Catalogue of Microorganisms (GCM) 10K type strain sequencing project: providing services to taxonomists for standard genome sequencing and annotation.</title>
        <authorList>
            <consortium name="The Broad Institute Genomics Platform"/>
            <consortium name="The Broad Institute Genome Sequencing Center for Infectious Disease"/>
            <person name="Wu L."/>
            <person name="Ma J."/>
        </authorList>
    </citation>
    <scope>NUCLEOTIDE SEQUENCE [LARGE SCALE GENOMIC DNA]</scope>
    <source>
        <strain evidence="10">TISTR 2466</strain>
    </source>
</reference>
<gene>
    <name evidence="9" type="ORF">ACFSUE_05320</name>
</gene>
<dbReference type="PANTHER" id="PTHR12215:SF10">
    <property type="entry name" value="L-AMINOADIPATE-SEMIALDEHYDE DEHYDROGENASE-PHOSPHOPANTETHEINYL TRANSFERASE"/>
    <property type="match status" value="1"/>
</dbReference>
<dbReference type="InterPro" id="IPR008278">
    <property type="entry name" value="4-PPantetheinyl_Trfase_dom"/>
</dbReference>
<organism evidence="9 10">
    <name type="scientific">Sporolactobacillus shoreicorticis</name>
    <dbReference type="NCBI Taxonomy" id="1923877"/>
    <lineage>
        <taxon>Bacteria</taxon>
        <taxon>Bacillati</taxon>
        <taxon>Bacillota</taxon>
        <taxon>Bacilli</taxon>
        <taxon>Bacillales</taxon>
        <taxon>Sporolactobacillaceae</taxon>
        <taxon>Sporolactobacillus</taxon>
    </lineage>
</organism>
<keyword evidence="3 9" id="KW-0808">Transferase</keyword>
<evidence type="ECO:0000313" key="9">
    <source>
        <dbReference type="EMBL" id="MFD2693053.1"/>
    </source>
</evidence>
<evidence type="ECO:0000259" key="8">
    <source>
        <dbReference type="Pfam" id="PF22624"/>
    </source>
</evidence>
<dbReference type="GO" id="GO:0016740">
    <property type="term" value="F:transferase activity"/>
    <property type="evidence" value="ECO:0007669"/>
    <property type="project" value="UniProtKB-KW"/>
</dbReference>
<evidence type="ECO:0000256" key="6">
    <source>
        <dbReference type="ARBA" id="ARBA00023194"/>
    </source>
</evidence>
<comment type="cofactor">
    <cofactor evidence="1">
        <name>Mg(2+)</name>
        <dbReference type="ChEBI" id="CHEBI:18420"/>
    </cofactor>
</comment>
<keyword evidence="6" id="KW-0045">Antibiotic biosynthesis</keyword>
<evidence type="ECO:0000256" key="5">
    <source>
        <dbReference type="ARBA" id="ARBA00022842"/>
    </source>
</evidence>
<evidence type="ECO:0000259" key="7">
    <source>
        <dbReference type="Pfam" id="PF01648"/>
    </source>
</evidence>
<dbReference type="EMBL" id="JBHUMQ010000014">
    <property type="protein sequence ID" value="MFD2693053.1"/>
    <property type="molecule type" value="Genomic_DNA"/>
</dbReference>
<dbReference type="InterPro" id="IPR050559">
    <property type="entry name" value="P-Pant_transferase_sf"/>
</dbReference>
<dbReference type="Pfam" id="PF22624">
    <property type="entry name" value="AASDHPPT_N"/>
    <property type="match status" value="1"/>
</dbReference>
<dbReference type="Proteomes" id="UP001597399">
    <property type="component" value="Unassembled WGS sequence"/>
</dbReference>
<dbReference type="RefSeq" id="WP_253064020.1">
    <property type="nucleotide sequence ID" value="NZ_JAMXWM010000026.1"/>
</dbReference>
<protein>
    <submittedName>
        <fullName evidence="9">4'-phosphopantetheinyl transferase family protein</fullName>
    </submittedName>
</protein>
<feature type="domain" description="4'-phosphopantetheinyl transferase" evidence="7">
    <location>
        <begin position="103"/>
        <end position="175"/>
    </location>
</feature>
<comment type="similarity">
    <text evidence="2">Belongs to the P-Pant transferase superfamily. Gsp/Sfp/HetI/AcpT family.</text>
</comment>
<evidence type="ECO:0000313" key="10">
    <source>
        <dbReference type="Proteomes" id="UP001597399"/>
    </source>
</evidence>
<proteinExistence type="inferred from homology"/>
<dbReference type="NCBIfam" id="TIGR00556">
    <property type="entry name" value="pantethn_trn"/>
    <property type="match status" value="1"/>
</dbReference>
<dbReference type="Gene3D" id="3.90.470.20">
    <property type="entry name" value="4'-phosphopantetheinyl transferase domain"/>
    <property type="match status" value="2"/>
</dbReference>
<dbReference type="PANTHER" id="PTHR12215">
    <property type="entry name" value="PHOSPHOPANTETHEINE TRANSFERASE"/>
    <property type="match status" value="1"/>
</dbReference>
<dbReference type="InterPro" id="IPR037143">
    <property type="entry name" value="4-PPantetheinyl_Trfase_dom_sf"/>
</dbReference>